<comment type="similarity">
    <text evidence="2 4">Belongs to the FliE family.</text>
</comment>
<name>A0ABT4X3A8_9BACI</name>
<keyword evidence="7" id="KW-1185">Reference proteome</keyword>
<protein>
    <recommendedName>
        <fullName evidence="4 5">Flagellar hook-basal body complex protein FliE</fullName>
    </recommendedName>
</protein>
<evidence type="ECO:0000256" key="2">
    <source>
        <dbReference type="ARBA" id="ARBA00009272"/>
    </source>
</evidence>
<sequence length="106" mass="11508">MINAISPFQTQSAQAAGTELIKPISNKQAGSENQVSFSNMLKNSINALNHSQNQSDKLTNALAIGQDVNLDEVMIAAQKANVSLTAAIEFRNKAVEAYQEIMRMQV</sequence>
<dbReference type="PANTHER" id="PTHR34653">
    <property type="match status" value="1"/>
</dbReference>
<comment type="caution">
    <text evidence="6">The sequence shown here is derived from an EMBL/GenBank/DDBJ whole genome shotgun (WGS) entry which is preliminary data.</text>
</comment>
<dbReference type="Proteomes" id="UP001211894">
    <property type="component" value="Unassembled WGS sequence"/>
</dbReference>
<keyword evidence="6" id="KW-0969">Cilium</keyword>
<keyword evidence="3 4" id="KW-0975">Bacterial flagellum</keyword>
<comment type="subcellular location">
    <subcellularLocation>
        <location evidence="1 4">Bacterial flagellum basal body</location>
    </subcellularLocation>
</comment>
<evidence type="ECO:0000313" key="6">
    <source>
        <dbReference type="EMBL" id="MDA7025867.1"/>
    </source>
</evidence>
<gene>
    <name evidence="4 6" type="primary">fliE</name>
    <name evidence="6" type="ORF">PJ311_04475</name>
</gene>
<dbReference type="InterPro" id="IPR001624">
    <property type="entry name" value="FliE"/>
</dbReference>
<evidence type="ECO:0000256" key="1">
    <source>
        <dbReference type="ARBA" id="ARBA00004117"/>
    </source>
</evidence>
<evidence type="ECO:0000313" key="7">
    <source>
        <dbReference type="Proteomes" id="UP001211894"/>
    </source>
</evidence>
<keyword evidence="6" id="KW-0966">Cell projection</keyword>
<reference evidence="6 7" key="1">
    <citation type="submission" date="2023-01" db="EMBL/GenBank/DDBJ databases">
        <title>Bacillus changyiensis sp. nov., isolated from a coastal deposit.</title>
        <authorList>
            <person name="Xiao G."/>
            <person name="Lai Q."/>
            <person name="Hu Z."/>
            <person name="Shao Z."/>
        </authorList>
    </citation>
    <scope>NUCLEOTIDE SEQUENCE [LARGE SCALE GENOMIC DNA]</scope>
    <source>
        <strain evidence="6 7">CLL-7-23</strain>
    </source>
</reference>
<dbReference type="HAMAP" id="MF_00724">
    <property type="entry name" value="FliE"/>
    <property type="match status" value="1"/>
</dbReference>
<dbReference type="RefSeq" id="WP_271339719.1">
    <property type="nucleotide sequence ID" value="NZ_JAQKAB010000002.1"/>
</dbReference>
<evidence type="ECO:0000256" key="3">
    <source>
        <dbReference type="ARBA" id="ARBA00023143"/>
    </source>
</evidence>
<dbReference type="EMBL" id="JAQKAB010000002">
    <property type="protein sequence ID" value="MDA7025867.1"/>
    <property type="molecule type" value="Genomic_DNA"/>
</dbReference>
<organism evidence="6 7">
    <name type="scientific">Bacillus changyiensis</name>
    <dbReference type="NCBI Taxonomy" id="3004103"/>
    <lineage>
        <taxon>Bacteria</taxon>
        <taxon>Bacillati</taxon>
        <taxon>Bacillota</taxon>
        <taxon>Bacilli</taxon>
        <taxon>Bacillales</taxon>
        <taxon>Bacillaceae</taxon>
        <taxon>Bacillus</taxon>
    </lineage>
</organism>
<evidence type="ECO:0000256" key="5">
    <source>
        <dbReference type="NCBIfam" id="TIGR00205"/>
    </source>
</evidence>
<accession>A0ABT4X3A8</accession>
<dbReference type="NCBIfam" id="TIGR00205">
    <property type="entry name" value="fliE"/>
    <property type="match status" value="1"/>
</dbReference>
<dbReference type="PRINTS" id="PR01006">
    <property type="entry name" value="FLGHOOKFLIE"/>
</dbReference>
<dbReference type="Pfam" id="PF02049">
    <property type="entry name" value="FliE"/>
    <property type="match status" value="1"/>
</dbReference>
<keyword evidence="6" id="KW-0282">Flagellum</keyword>
<dbReference type="PANTHER" id="PTHR34653:SF1">
    <property type="entry name" value="FLAGELLAR HOOK-BASAL BODY COMPLEX PROTEIN FLIE"/>
    <property type="match status" value="1"/>
</dbReference>
<evidence type="ECO:0000256" key="4">
    <source>
        <dbReference type="HAMAP-Rule" id="MF_00724"/>
    </source>
</evidence>
<proteinExistence type="inferred from homology"/>